<dbReference type="Proteomes" id="UP000292052">
    <property type="component" value="Unassembled WGS sequence"/>
</dbReference>
<gene>
    <name evidence="1" type="ORF">BDFB_012719</name>
</gene>
<dbReference type="EMBL" id="QDEB01074954">
    <property type="protein sequence ID" value="RZC35003.1"/>
    <property type="molecule type" value="Genomic_DNA"/>
</dbReference>
<sequence length="85" mass="10049">MDLQIIKILFNFGKILALTPSPIEERSSNCLGTPIELILKIFIDIGNYTHNLYFMIILNVFRRKKWYKFIKNLEDVRSNEKSTNL</sequence>
<name>A0A482VQI0_ASBVE</name>
<organism evidence="1 2">
    <name type="scientific">Asbolus verrucosus</name>
    <name type="common">Desert ironclad beetle</name>
    <dbReference type="NCBI Taxonomy" id="1661398"/>
    <lineage>
        <taxon>Eukaryota</taxon>
        <taxon>Metazoa</taxon>
        <taxon>Ecdysozoa</taxon>
        <taxon>Arthropoda</taxon>
        <taxon>Hexapoda</taxon>
        <taxon>Insecta</taxon>
        <taxon>Pterygota</taxon>
        <taxon>Neoptera</taxon>
        <taxon>Endopterygota</taxon>
        <taxon>Coleoptera</taxon>
        <taxon>Polyphaga</taxon>
        <taxon>Cucujiformia</taxon>
        <taxon>Tenebrionidae</taxon>
        <taxon>Pimeliinae</taxon>
        <taxon>Asbolus</taxon>
    </lineage>
</organism>
<accession>A0A482VQI0</accession>
<keyword evidence="2" id="KW-1185">Reference proteome</keyword>
<evidence type="ECO:0000313" key="2">
    <source>
        <dbReference type="Proteomes" id="UP000292052"/>
    </source>
</evidence>
<dbReference type="AlphaFoldDB" id="A0A482VQI0"/>
<comment type="caution">
    <text evidence="1">The sequence shown here is derived from an EMBL/GenBank/DDBJ whole genome shotgun (WGS) entry which is preliminary data.</text>
</comment>
<reference evidence="1 2" key="1">
    <citation type="submission" date="2017-03" db="EMBL/GenBank/DDBJ databases">
        <title>Genome of the blue death feigning beetle - Asbolus verrucosus.</title>
        <authorList>
            <person name="Rider S.D."/>
        </authorList>
    </citation>
    <scope>NUCLEOTIDE SEQUENCE [LARGE SCALE GENOMIC DNA]</scope>
    <source>
        <strain evidence="1">Butters</strain>
        <tissue evidence="1">Head and leg muscle</tissue>
    </source>
</reference>
<evidence type="ECO:0000313" key="1">
    <source>
        <dbReference type="EMBL" id="RZC35003.1"/>
    </source>
</evidence>
<protein>
    <submittedName>
        <fullName evidence="1">Uncharacterized protein</fullName>
    </submittedName>
</protein>
<proteinExistence type="predicted"/>